<evidence type="ECO:0000256" key="1">
    <source>
        <dbReference type="ARBA" id="ARBA00004651"/>
    </source>
</evidence>
<keyword evidence="2" id="KW-1003">Cell membrane</keyword>
<keyword evidence="4 6" id="KW-1133">Transmembrane helix</keyword>
<keyword evidence="3 6" id="KW-0812">Transmembrane</keyword>
<dbReference type="Gene3D" id="1.20.1250.20">
    <property type="entry name" value="MFS general substrate transporter like domains"/>
    <property type="match status" value="1"/>
</dbReference>
<reference evidence="8 9" key="1">
    <citation type="submission" date="2016-01" db="EMBL/GenBank/DDBJ databases">
        <title>Complete genome and mega plasmid sequence of Sphingomonas panacis DCY99 elicits systemic resistance in rice to Xanthomonas oryzae.</title>
        <authorList>
            <person name="Kim Y.J."/>
            <person name="Yang D.C."/>
            <person name="Sing P."/>
        </authorList>
    </citation>
    <scope>NUCLEOTIDE SEQUENCE [LARGE SCALE GENOMIC DNA]</scope>
    <source>
        <strain evidence="8 9">DCY99</strain>
    </source>
</reference>
<feature type="transmembrane region" description="Helical" evidence="6">
    <location>
        <begin position="315"/>
        <end position="334"/>
    </location>
</feature>
<evidence type="ECO:0000313" key="8">
    <source>
        <dbReference type="EMBL" id="AOH86961.1"/>
    </source>
</evidence>
<dbReference type="PANTHER" id="PTHR43124">
    <property type="entry name" value="PURINE EFFLUX PUMP PBUE"/>
    <property type="match status" value="1"/>
</dbReference>
<keyword evidence="9" id="KW-1185">Reference proteome</keyword>
<dbReference type="Pfam" id="PF07690">
    <property type="entry name" value="MFS_1"/>
    <property type="match status" value="1"/>
</dbReference>
<comment type="subcellular location">
    <subcellularLocation>
        <location evidence="1">Cell membrane</location>
        <topology evidence="1">Multi-pass membrane protein</topology>
    </subcellularLocation>
</comment>
<evidence type="ECO:0000313" key="9">
    <source>
        <dbReference type="Proteomes" id="UP000094256"/>
    </source>
</evidence>
<dbReference type="KEGG" id="span:AWL63_20095"/>
<organism evidence="8 9">
    <name type="scientific">Sphingomonas panacis</name>
    <dbReference type="NCBI Taxonomy" id="1560345"/>
    <lineage>
        <taxon>Bacteria</taxon>
        <taxon>Pseudomonadati</taxon>
        <taxon>Pseudomonadota</taxon>
        <taxon>Alphaproteobacteria</taxon>
        <taxon>Sphingomonadales</taxon>
        <taxon>Sphingomonadaceae</taxon>
        <taxon>Sphingomonas</taxon>
    </lineage>
</organism>
<evidence type="ECO:0000256" key="5">
    <source>
        <dbReference type="ARBA" id="ARBA00023136"/>
    </source>
</evidence>
<dbReference type="GO" id="GO:0022857">
    <property type="term" value="F:transmembrane transporter activity"/>
    <property type="evidence" value="ECO:0007669"/>
    <property type="project" value="InterPro"/>
</dbReference>
<dbReference type="OrthoDB" id="9810111at2"/>
<dbReference type="PROSITE" id="PS50850">
    <property type="entry name" value="MFS"/>
    <property type="match status" value="1"/>
</dbReference>
<proteinExistence type="predicted"/>
<accession>A0A1B3ZHS4</accession>
<feature type="transmembrane region" description="Helical" evidence="6">
    <location>
        <begin position="373"/>
        <end position="393"/>
    </location>
</feature>
<dbReference type="GO" id="GO:0005886">
    <property type="term" value="C:plasma membrane"/>
    <property type="evidence" value="ECO:0007669"/>
    <property type="project" value="UniProtKB-SubCell"/>
</dbReference>
<dbReference type="InterPro" id="IPR036259">
    <property type="entry name" value="MFS_trans_sf"/>
</dbReference>
<dbReference type="STRING" id="1560345.AWL63_20095"/>
<name>A0A1B3ZHS4_9SPHN</name>
<dbReference type="SUPFAM" id="SSF103473">
    <property type="entry name" value="MFS general substrate transporter"/>
    <property type="match status" value="1"/>
</dbReference>
<sequence>MGSTVHFNECNSDPALPPTDKLPISGLLALATAAFIALLTEVMPAGLLSSIASGLRVSDSFAGQFITAYAAGAFLAAIPVTSLTQGVRRRSLLLVTIAGFATVNAATALSSHYLLSIVARFLAGVFGGLLWSLLAGYAARMSPAHLSGRAIAIAASGATIAVVFGVPLSTLLGSLVGWQGAFGVMSALSLVVIGWVIAVVPDFPGQSKAERQSLVALFNIQGIRPILFLVFTFILSHNTLYIYIEPLLRPSGLSGSVGIVLFTFGLGSLAGLWLVGMLVDRRLELLALASVLFFTLAVLLLALCGNIPSAVYPTVIVWGLAVGGFATITQAALARFAGSAVDVAQAMYTTGWNTAVAVAGMLGGVLLDGPGTIVFPWVVAVVLVLALAGVLSMNRALHRRI</sequence>
<dbReference type="Proteomes" id="UP000094256">
    <property type="component" value="Chromosome"/>
</dbReference>
<feature type="transmembrane region" description="Helical" evidence="6">
    <location>
        <begin position="27"/>
        <end position="49"/>
    </location>
</feature>
<evidence type="ECO:0000256" key="2">
    <source>
        <dbReference type="ARBA" id="ARBA00022475"/>
    </source>
</evidence>
<evidence type="ECO:0000256" key="4">
    <source>
        <dbReference type="ARBA" id="ARBA00022989"/>
    </source>
</evidence>
<dbReference type="InterPro" id="IPR020846">
    <property type="entry name" value="MFS_dom"/>
</dbReference>
<feature type="transmembrane region" description="Helical" evidence="6">
    <location>
        <begin position="61"/>
        <end position="80"/>
    </location>
</feature>
<dbReference type="InterPro" id="IPR011701">
    <property type="entry name" value="MFS"/>
</dbReference>
<dbReference type="InterPro" id="IPR050189">
    <property type="entry name" value="MFS_Efflux_Transporters"/>
</dbReference>
<keyword evidence="5 6" id="KW-0472">Membrane</keyword>
<evidence type="ECO:0000256" key="3">
    <source>
        <dbReference type="ARBA" id="ARBA00022692"/>
    </source>
</evidence>
<feature type="transmembrane region" description="Helical" evidence="6">
    <location>
        <begin position="151"/>
        <end position="172"/>
    </location>
</feature>
<protein>
    <submittedName>
        <fullName evidence="8">MFS transporter</fullName>
    </submittedName>
</protein>
<evidence type="ECO:0000256" key="6">
    <source>
        <dbReference type="SAM" id="Phobius"/>
    </source>
</evidence>
<dbReference type="AlphaFoldDB" id="A0A1B3ZHS4"/>
<dbReference type="PANTHER" id="PTHR43124:SF3">
    <property type="entry name" value="CHLORAMPHENICOL EFFLUX PUMP RV0191"/>
    <property type="match status" value="1"/>
</dbReference>
<feature type="transmembrane region" description="Helical" evidence="6">
    <location>
        <begin position="285"/>
        <end position="303"/>
    </location>
</feature>
<feature type="transmembrane region" description="Helical" evidence="6">
    <location>
        <begin position="222"/>
        <end position="244"/>
    </location>
</feature>
<feature type="transmembrane region" description="Helical" evidence="6">
    <location>
        <begin position="92"/>
        <end position="115"/>
    </location>
</feature>
<feature type="transmembrane region" description="Helical" evidence="6">
    <location>
        <begin position="178"/>
        <end position="201"/>
    </location>
</feature>
<dbReference type="CDD" id="cd17324">
    <property type="entry name" value="MFS_NepI_like"/>
    <property type="match status" value="1"/>
</dbReference>
<gene>
    <name evidence="8" type="ORF">AWL63_20095</name>
</gene>
<feature type="transmembrane region" description="Helical" evidence="6">
    <location>
        <begin position="256"/>
        <end position="278"/>
    </location>
</feature>
<dbReference type="EMBL" id="CP014168">
    <property type="protein sequence ID" value="AOH86961.1"/>
    <property type="molecule type" value="Genomic_DNA"/>
</dbReference>
<feature type="domain" description="Major facilitator superfamily (MFS) profile" evidence="7">
    <location>
        <begin position="26"/>
        <end position="397"/>
    </location>
</feature>
<feature type="transmembrane region" description="Helical" evidence="6">
    <location>
        <begin position="346"/>
        <end position="367"/>
    </location>
</feature>
<feature type="transmembrane region" description="Helical" evidence="6">
    <location>
        <begin position="121"/>
        <end position="139"/>
    </location>
</feature>
<evidence type="ECO:0000259" key="7">
    <source>
        <dbReference type="PROSITE" id="PS50850"/>
    </source>
</evidence>